<dbReference type="PANTHER" id="PTHR46889:SF4">
    <property type="entry name" value="TRANSPOSASE INSO FOR INSERTION SEQUENCE ELEMENT IS911B-RELATED"/>
    <property type="match status" value="1"/>
</dbReference>
<dbReference type="InterPro" id="IPR001584">
    <property type="entry name" value="Integrase_cat-core"/>
</dbReference>
<evidence type="ECO:0000259" key="1">
    <source>
        <dbReference type="PROSITE" id="PS50994"/>
    </source>
</evidence>
<comment type="caution">
    <text evidence="2">The sequence shown here is derived from an EMBL/GenBank/DDBJ whole genome shotgun (WGS) entry which is preliminary data.</text>
</comment>
<dbReference type="InterPro" id="IPR012337">
    <property type="entry name" value="RNaseH-like_sf"/>
</dbReference>
<dbReference type="SUPFAM" id="SSF53098">
    <property type="entry name" value="Ribonuclease H-like"/>
    <property type="match status" value="1"/>
</dbReference>
<organism evidence="2 3">
    <name type="scientific">Methylobacterium iners</name>
    <dbReference type="NCBI Taxonomy" id="418707"/>
    <lineage>
        <taxon>Bacteria</taxon>
        <taxon>Pseudomonadati</taxon>
        <taxon>Pseudomonadota</taxon>
        <taxon>Alphaproteobacteria</taxon>
        <taxon>Hyphomicrobiales</taxon>
        <taxon>Methylobacteriaceae</taxon>
        <taxon>Methylobacterium</taxon>
    </lineage>
</organism>
<evidence type="ECO:0000313" key="2">
    <source>
        <dbReference type="EMBL" id="GJD97765.1"/>
    </source>
</evidence>
<reference evidence="2" key="1">
    <citation type="journal article" date="2021" name="Front. Microbiol.">
        <title>Comprehensive Comparative Genomics and Phenotyping of Methylobacterium Species.</title>
        <authorList>
            <person name="Alessa O."/>
            <person name="Ogura Y."/>
            <person name="Fujitani Y."/>
            <person name="Takami H."/>
            <person name="Hayashi T."/>
            <person name="Sahin N."/>
            <person name="Tani A."/>
        </authorList>
    </citation>
    <scope>NUCLEOTIDE SEQUENCE</scope>
    <source>
        <strain evidence="2">DSM 19015</strain>
    </source>
</reference>
<dbReference type="PROSITE" id="PS50994">
    <property type="entry name" value="INTEGRASE"/>
    <property type="match status" value="1"/>
</dbReference>
<gene>
    <name evidence="2" type="ORF">OCOJLMKI_4998</name>
</gene>
<proteinExistence type="predicted"/>
<accession>A0ABQ4S5B8</accession>
<feature type="domain" description="Integrase catalytic" evidence="1">
    <location>
        <begin position="1"/>
        <end position="102"/>
    </location>
</feature>
<evidence type="ECO:0000313" key="3">
    <source>
        <dbReference type="Proteomes" id="UP001055125"/>
    </source>
</evidence>
<keyword evidence="3" id="KW-1185">Reference proteome</keyword>
<dbReference type="InterPro" id="IPR036397">
    <property type="entry name" value="RNaseH_sf"/>
</dbReference>
<dbReference type="InterPro" id="IPR050900">
    <property type="entry name" value="Transposase_IS3/IS150/IS904"/>
</dbReference>
<dbReference type="Pfam" id="PF00665">
    <property type="entry name" value="rve"/>
    <property type="match status" value="1"/>
</dbReference>
<reference evidence="2" key="2">
    <citation type="submission" date="2021-08" db="EMBL/GenBank/DDBJ databases">
        <authorList>
            <person name="Tani A."/>
            <person name="Ola A."/>
            <person name="Ogura Y."/>
            <person name="Katsura K."/>
            <person name="Hayashi T."/>
        </authorList>
    </citation>
    <scope>NUCLEOTIDE SEQUENCE</scope>
    <source>
        <strain evidence="2">DSM 19015</strain>
    </source>
</reference>
<dbReference type="Gene3D" id="3.30.420.10">
    <property type="entry name" value="Ribonuclease H-like superfamily/Ribonuclease H"/>
    <property type="match status" value="1"/>
</dbReference>
<dbReference type="PANTHER" id="PTHR46889">
    <property type="entry name" value="TRANSPOSASE INSF FOR INSERTION SEQUENCE IS3B-RELATED"/>
    <property type="match status" value="1"/>
</dbReference>
<name>A0ABQ4S5B8_9HYPH</name>
<sequence>MPVVLDLATRKVMGWAMRDHPRTELAASALLMAFQRQRPEPGLIQHSDRGCQYASGEYRRLLDRAGLTASMSRRGNCLDNPPSKSFFHTLKVELVHPRRWAT</sequence>
<protein>
    <submittedName>
        <fullName evidence="2">IS3 family transposase ISMdi5</fullName>
    </submittedName>
</protein>
<dbReference type="EMBL" id="BPQP01000107">
    <property type="protein sequence ID" value="GJD97765.1"/>
    <property type="molecule type" value="Genomic_DNA"/>
</dbReference>
<dbReference type="Proteomes" id="UP001055125">
    <property type="component" value="Unassembled WGS sequence"/>
</dbReference>